<feature type="transmembrane region" description="Helical" evidence="2">
    <location>
        <begin position="109"/>
        <end position="130"/>
    </location>
</feature>
<keyword evidence="5" id="KW-1185">Reference proteome</keyword>
<keyword evidence="2" id="KW-0472">Membrane</keyword>
<evidence type="ECO:0000256" key="2">
    <source>
        <dbReference type="SAM" id="Phobius"/>
    </source>
</evidence>
<proteinExistence type="predicted"/>
<evidence type="ECO:0000313" key="4">
    <source>
        <dbReference type="EMBL" id="QIL45905.1"/>
    </source>
</evidence>
<dbReference type="InterPro" id="IPR025194">
    <property type="entry name" value="RodZ-like_C"/>
</dbReference>
<accession>A0A6G8ALV0</accession>
<protein>
    <submittedName>
        <fullName evidence="4">Helix-turn-helix domain-containing protein</fullName>
    </submittedName>
</protein>
<dbReference type="EMBL" id="CP049886">
    <property type="protein sequence ID" value="QIL45905.1"/>
    <property type="molecule type" value="Genomic_DNA"/>
</dbReference>
<dbReference type="CDD" id="cd00093">
    <property type="entry name" value="HTH_XRE"/>
    <property type="match status" value="1"/>
</dbReference>
<gene>
    <name evidence="4" type="ORF">G7081_01740</name>
</gene>
<dbReference type="Pfam" id="PF13464">
    <property type="entry name" value="RodZ_C"/>
    <property type="match status" value="1"/>
</dbReference>
<evidence type="ECO:0000256" key="1">
    <source>
        <dbReference type="SAM" id="MobiDB-lite"/>
    </source>
</evidence>
<dbReference type="SUPFAM" id="SSF47413">
    <property type="entry name" value="lambda repressor-like DNA-binding domains"/>
    <property type="match status" value="1"/>
</dbReference>
<evidence type="ECO:0000313" key="5">
    <source>
        <dbReference type="Proteomes" id="UP000500890"/>
    </source>
</evidence>
<dbReference type="Gene3D" id="1.10.260.40">
    <property type="entry name" value="lambda repressor-like DNA-binding domains"/>
    <property type="match status" value="1"/>
</dbReference>
<feature type="domain" description="Cytoskeleton protein RodZ-like C-terminal" evidence="3">
    <location>
        <begin position="207"/>
        <end position="272"/>
    </location>
</feature>
<sequence length="284" mass="31950">METIGDILKTARMRRGLTIEELQQSTKIQKRHLVSIEKNDFEALPGPYYARTFIRQYAAEVGVDGSYLISMYEGDKKPAVNKETPLSTRTETSIEKPVNRNVEVVKSNLPLAVLFFSAVLIILGIGYFTLKDGNDQPMITPPKEIVTETKVEDEKTKETSKETEEEKEPKEKNTESLTINYLGTEGYASNFSIANVEKDIDLELEAVNETCWVGIQVNGEYVHDEMLEPGKKSSYTFKDKPATVAVVVGNVSNMKVKMNGKDVDYNPEKEVAVKKDVNFSITYK</sequence>
<dbReference type="Proteomes" id="UP000500890">
    <property type="component" value="Chromosome"/>
</dbReference>
<dbReference type="RefSeq" id="WP_166006866.1">
    <property type="nucleotide sequence ID" value="NZ_CP049886.1"/>
</dbReference>
<dbReference type="InterPro" id="IPR050400">
    <property type="entry name" value="Bact_Cytoskel_RodZ"/>
</dbReference>
<reference evidence="4 5" key="1">
    <citation type="submission" date="2020-03" db="EMBL/GenBank/DDBJ databases">
        <title>Vagococcus sp. nov., isolated from beetles.</title>
        <authorList>
            <person name="Hyun D.-W."/>
            <person name="Bae J.-W."/>
        </authorList>
    </citation>
    <scope>NUCLEOTIDE SEQUENCE [LARGE SCALE GENOMIC DNA]</scope>
    <source>
        <strain evidence="4 5">HDW17A</strain>
    </source>
</reference>
<dbReference type="InterPro" id="IPR010982">
    <property type="entry name" value="Lambda_DNA-bd_dom_sf"/>
</dbReference>
<dbReference type="Pfam" id="PF13413">
    <property type="entry name" value="HTH_25"/>
    <property type="match status" value="1"/>
</dbReference>
<evidence type="ECO:0000259" key="3">
    <source>
        <dbReference type="Pfam" id="PF13464"/>
    </source>
</evidence>
<keyword evidence="2" id="KW-1133">Transmembrane helix</keyword>
<organism evidence="4 5">
    <name type="scientific">Vagococcus coleopterorum</name>
    <dbReference type="NCBI Taxonomy" id="2714946"/>
    <lineage>
        <taxon>Bacteria</taxon>
        <taxon>Bacillati</taxon>
        <taxon>Bacillota</taxon>
        <taxon>Bacilli</taxon>
        <taxon>Lactobacillales</taxon>
        <taxon>Enterococcaceae</taxon>
        <taxon>Vagococcus</taxon>
    </lineage>
</organism>
<dbReference type="PANTHER" id="PTHR34475">
    <property type="match status" value="1"/>
</dbReference>
<dbReference type="KEGG" id="vah:G7081_01740"/>
<dbReference type="InterPro" id="IPR001387">
    <property type="entry name" value="Cro/C1-type_HTH"/>
</dbReference>
<dbReference type="GO" id="GO:0003677">
    <property type="term" value="F:DNA binding"/>
    <property type="evidence" value="ECO:0007669"/>
    <property type="project" value="InterPro"/>
</dbReference>
<dbReference type="AlphaFoldDB" id="A0A6G8ALV0"/>
<dbReference type="PANTHER" id="PTHR34475:SF1">
    <property type="entry name" value="CYTOSKELETON PROTEIN RODZ"/>
    <property type="match status" value="1"/>
</dbReference>
<feature type="region of interest" description="Disordered" evidence="1">
    <location>
        <begin position="148"/>
        <end position="174"/>
    </location>
</feature>
<keyword evidence="2" id="KW-0812">Transmembrane</keyword>
<name>A0A6G8ALV0_9ENTE</name>